<dbReference type="PANTHER" id="PTHR22770:SF13">
    <property type="entry name" value="RING-TYPE DOMAIN-CONTAINING PROTEIN"/>
    <property type="match status" value="1"/>
</dbReference>
<keyword evidence="8" id="KW-0479">Metal-binding</keyword>
<dbReference type="CDD" id="cd20345">
    <property type="entry name" value="BRcat_RBR_HOIL1"/>
    <property type="match status" value="1"/>
</dbReference>
<evidence type="ECO:0000256" key="8">
    <source>
        <dbReference type="ARBA" id="ARBA00022723"/>
    </source>
</evidence>
<dbReference type="GO" id="GO:0043161">
    <property type="term" value="P:proteasome-mediated ubiquitin-dependent protein catabolic process"/>
    <property type="evidence" value="ECO:0007669"/>
    <property type="project" value="TreeGrafter"/>
</dbReference>
<dbReference type="Proteomes" id="UP000019118">
    <property type="component" value="Unassembled WGS sequence"/>
</dbReference>
<keyword evidence="10 13" id="KW-0863">Zinc-finger</keyword>
<evidence type="ECO:0000313" key="19">
    <source>
        <dbReference type="EnsemblMetazoa" id="XP_019767098.1"/>
    </source>
</evidence>
<feature type="region of interest" description="Disordered" evidence="14">
    <location>
        <begin position="140"/>
        <end position="161"/>
    </location>
</feature>
<dbReference type="SMART" id="SM00213">
    <property type="entry name" value="UBQ"/>
    <property type="match status" value="1"/>
</dbReference>
<dbReference type="InterPro" id="IPR001841">
    <property type="entry name" value="Znf_RING"/>
</dbReference>
<feature type="region of interest" description="Disordered" evidence="14">
    <location>
        <begin position="564"/>
        <end position="583"/>
    </location>
</feature>
<dbReference type="SUPFAM" id="SSF90209">
    <property type="entry name" value="Ran binding protein zinc finger-like"/>
    <property type="match status" value="1"/>
</dbReference>
<dbReference type="EnsemblMetazoa" id="XM_019911538.1">
    <property type="protein sequence ID" value="XP_019767097.1"/>
    <property type="gene ID" value="LOC109542344"/>
</dbReference>
<dbReference type="GO" id="GO:0071797">
    <property type="term" value="C:LUBAC complex"/>
    <property type="evidence" value="ECO:0007669"/>
    <property type="project" value="TreeGrafter"/>
</dbReference>
<evidence type="ECO:0000256" key="10">
    <source>
        <dbReference type="ARBA" id="ARBA00022771"/>
    </source>
</evidence>
<comment type="catalytic activity">
    <reaction evidence="1">
        <text>[E2 ubiquitin-conjugating enzyme]-S-ubiquitinyl-L-cysteine + [acceptor protein]-L-lysine = [E2 ubiquitin-conjugating enzyme]-L-cysteine + [acceptor protein]-N(6)-ubiquitinyl-L-lysine.</text>
        <dbReference type="EC" id="2.3.2.31"/>
    </reaction>
</comment>
<feature type="domain" description="RING-type" evidence="18">
    <location>
        <begin position="1241"/>
        <end position="1469"/>
    </location>
</feature>
<sequence>MNETVKEQRTGSDPKAKKRISGLFAAFKWFKIRSDEDEFSGASRCITSSSLETVATDGSFWFVTPAICESRMVNEKHVPTGPKTDSYKIGPLQRAHSGQAGKNMTLLKKYSPILPQEGILKHQQPLDYDRNSKSLPLKINADDNKIKPDKMHRSRTNSELSKRKAEGMFIHVKGKRKAPQPPEMIFSVSISINDEQRLAAPNPSVVEMYNGLEKPIISNDCLKLENGILTPLKENLKQPNNHLAICSSPSKSNTFKETFPPRPWYKRNSINTDFPLKKENNSATLDMLPEVPFVKHLATGLRQLYTSEKFGEKKNVINEKEELPTNIRKCDKDKSEINQSKDSAIVQKLEIKKSTDDMQYTDRTCPKESHAGDVNLKFDIITARQQVKHLVKPINLDTASEKEEQLPSTIENKTDNYQNSQTKASYNLSKSETASSINNKNTWTCKKCNLNNEHWRVLCSKCFYKKTCFDDLSHSVCSLSSRDGNSTHRQLGRSKTQTQFPISMEYETISAGSLTETLEKKIDHDGLKKMLIDMKNSLPKRKRHILTKQKVENDIILERLKIPQGKTSESDEHTRKKNTSDTTELIEKAREDIPNKLDKGAPKLYENVLECKQAFDHNIRSDQLSIKSCLPNERISSDVQRRQISELIVGTAVTIYEKINVRADSSLIKENTTGNCREQVKAIVPELASNNSILDFKTNTAYQLIKKQDFEDIYSTKNHSPLYANLAQKDELSLLNNIPRKLNVEHSTNCMTEDSLSIDINRLFRRLEEAISIGDMSEAADLAKRLAQLQVNCSVIRHHVETPTDLPGFNIEMYIEDKISHRGPFSLTVIPSQTVAALKQQVFKKFQIPVEVQRWILGNVLVLDDDCTLEEFRIAAGSSVFLYLVSPDNGLPDIHPVSSHFTQTDIGTSAVILAAAGLSRNESELKIQPLSRRTTNLKGHISAVSGTTAKATEIVLPDFLQKKLIGQNNTQNTDIKMVDVKKDLYQNKLIFNLPSKHESKLEKCASINANLKTVLNRNSNLNVIEGKEEGIFEQGLTNAKVKNTFTPKQKLLPLELGRNEPSFHLDQYKTNLKKKNEDLITNISATIAPCFIQNEAKQDGIVGVASLVSNNSPTSRQVRLEDLAVNITCQTHKPKEIGTSSVEVTYPDSHEIKHKTLIACNGETNSTVVEDIKIEDSKTGHPAKEWECYRCTLLNPGSFNICEICGTSRLRKSMKKKAAPQPKIYHHLLNLDSTDLVANSETFECLICFTEVTIGEGVILRECLHQFCRDCLTRTVEFADDAEVKCPYRDKQYSCNIVLQDREIKALVPSELYEKYLSKSISQAENQMEKTFHCKTPNCKGWCTFEDNVNEFRCPICKKVSCLTCQVIHMGATCHQYQDRLKDESMLNDESKRTQKFLEEMVQKGEAIACPTCKVVLMKKWGCDWLRCSMCKTEICWVTRGPRWGPGGKGDTSGGCQCGVNGTKCHLQCNYCH</sequence>
<keyword evidence="11" id="KW-0833">Ubl conjugation pathway</keyword>
<organism evidence="19 20">
    <name type="scientific">Dendroctonus ponderosae</name>
    <name type="common">Mountain pine beetle</name>
    <dbReference type="NCBI Taxonomy" id="77166"/>
    <lineage>
        <taxon>Eukaryota</taxon>
        <taxon>Metazoa</taxon>
        <taxon>Ecdysozoa</taxon>
        <taxon>Arthropoda</taxon>
        <taxon>Hexapoda</taxon>
        <taxon>Insecta</taxon>
        <taxon>Pterygota</taxon>
        <taxon>Neoptera</taxon>
        <taxon>Endopterygota</taxon>
        <taxon>Coleoptera</taxon>
        <taxon>Polyphaga</taxon>
        <taxon>Cucujiformia</taxon>
        <taxon>Curculionidae</taxon>
        <taxon>Scolytinae</taxon>
        <taxon>Dendroctonus</taxon>
    </lineage>
</organism>
<dbReference type="InterPro" id="IPR000626">
    <property type="entry name" value="Ubiquitin-like_dom"/>
</dbReference>
<dbReference type="InterPro" id="IPR013083">
    <property type="entry name" value="Znf_RING/FYVE/PHD"/>
</dbReference>
<evidence type="ECO:0000256" key="13">
    <source>
        <dbReference type="PROSITE-ProRule" id="PRU00322"/>
    </source>
</evidence>
<dbReference type="PROSITE" id="PS00518">
    <property type="entry name" value="ZF_RING_1"/>
    <property type="match status" value="1"/>
</dbReference>
<evidence type="ECO:0000256" key="12">
    <source>
        <dbReference type="ARBA" id="ARBA00022833"/>
    </source>
</evidence>
<dbReference type="EnsemblMetazoa" id="XM_019911539.1">
    <property type="protein sequence ID" value="XP_019767098.1"/>
    <property type="gene ID" value="LOC109542344"/>
</dbReference>
<dbReference type="Pfam" id="PF00097">
    <property type="entry name" value="zf-C3HC4"/>
    <property type="match status" value="1"/>
</dbReference>
<evidence type="ECO:0000259" key="17">
    <source>
        <dbReference type="PROSITE" id="PS50199"/>
    </source>
</evidence>
<dbReference type="SUPFAM" id="SSF57850">
    <property type="entry name" value="RING/U-box"/>
    <property type="match status" value="3"/>
</dbReference>
<dbReference type="InterPro" id="IPR047557">
    <property type="entry name" value="Rcat_RBR_HOIL1"/>
</dbReference>
<name>A0AAR5Q1I2_DENPD</name>
<dbReference type="InterPro" id="IPR047558">
    <property type="entry name" value="BRcat_RBR_HOIL1"/>
</dbReference>
<dbReference type="InterPro" id="IPR047559">
    <property type="entry name" value="HOIL1_RBR_mRING-HC-C3HC3D"/>
</dbReference>
<dbReference type="GO" id="GO:0097039">
    <property type="term" value="P:protein linear polyubiquitination"/>
    <property type="evidence" value="ECO:0007669"/>
    <property type="project" value="TreeGrafter"/>
</dbReference>
<evidence type="ECO:0000256" key="14">
    <source>
        <dbReference type="SAM" id="MobiDB-lite"/>
    </source>
</evidence>
<dbReference type="GO" id="GO:0043130">
    <property type="term" value="F:ubiquitin binding"/>
    <property type="evidence" value="ECO:0007669"/>
    <property type="project" value="TreeGrafter"/>
</dbReference>
<evidence type="ECO:0000256" key="6">
    <source>
        <dbReference type="ARBA" id="ARBA00022553"/>
    </source>
</evidence>
<dbReference type="GO" id="GO:0061630">
    <property type="term" value="F:ubiquitin protein ligase activity"/>
    <property type="evidence" value="ECO:0007669"/>
    <property type="project" value="UniProtKB-EC"/>
</dbReference>
<dbReference type="InterPro" id="IPR029071">
    <property type="entry name" value="Ubiquitin-like_domsf"/>
</dbReference>
<dbReference type="SUPFAM" id="SSF54236">
    <property type="entry name" value="Ubiquitin-like"/>
    <property type="match status" value="1"/>
</dbReference>
<evidence type="ECO:0000256" key="1">
    <source>
        <dbReference type="ARBA" id="ARBA00001798"/>
    </source>
</evidence>
<feature type="domain" description="Ubiquitin-like" evidence="15">
    <location>
        <begin position="813"/>
        <end position="889"/>
    </location>
</feature>
<evidence type="ECO:0000256" key="5">
    <source>
        <dbReference type="ARBA" id="ARBA00017887"/>
    </source>
</evidence>
<feature type="domain" description="RanBP2-type" evidence="17">
    <location>
        <begin position="1178"/>
        <end position="1211"/>
    </location>
</feature>
<dbReference type="GO" id="GO:0009893">
    <property type="term" value="P:positive regulation of metabolic process"/>
    <property type="evidence" value="ECO:0007669"/>
    <property type="project" value="UniProtKB-ARBA"/>
</dbReference>
<evidence type="ECO:0000259" key="18">
    <source>
        <dbReference type="PROSITE" id="PS51873"/>
    </source>
</evidence>
<dbReference type="FunFam" id="3.30.40.10:FF:000137">
    <property type="entry name" value="RanBP-type and C3HC4-type zinc finger-containing protein 1"/>
    <property type="match status" value="1"/>
</dbReference>
<dbReference type="Pfam" id="PF00240">
    <property type="entry name" value="ubiquitin"/>
    <property type="match status" value="1"/>
</dbReference>
<accession>A0AAR5Q1I2</accession>
<evidence type="ECO:0000256" key="3">
    <source>
        <dbReference type="ARBA" id="ARBA00008278"/>
    </source>
</evidence>
<evidence type="ECO:0000256" key="9">
    <source>
        <dbReference type="ARBA" id="ARBA00022737"/>
    </source>
</evidence>
<reference evidence="20" key="1">
    <citation type="journal article" date="2013" name="Genome Biol.">
        <title>Draft genome of the mountain pine beetle, Dendroctonus ponderosae Hopkins, a major forest pest.</title>
        <authorList>
            <person name="Keeling C.I."/>
            <person name="Yuen M.M."/>
            <person name="Liao N.Y."/>
            <person name="Docking T.R."/>
            <person name="Chan S.K."/>
            <person name="Taylor G.A."/>
            <person name="Palmquist D.L."/>
            <person name="Jackman S.D."/>
            <person name="Nguyen A."/>
            <person name="Li M."/>
            <person name="Henderson H."/>
            <person name="Janes J.K."/>
            <person name="Zhao Y."/>
            <person name="Pandoh P."/>
            <person name="Moore R."/>
            <person name="Sperling F.A."/>
            <person name="Huber D.P."/>
            <person name="Birol I."/>
            <person name="Jones S.J."/>
            <person name="Bohlmann J."/>
        </authorList>
    </citation>
    <scope>NUCLEOTIDE SEQUENCE</scope>
</reference>
<comment type="pathway">
    <text evidence="2">Protein modification; protein ubiquitination.</text>
</comment>
<dbReference type="CDD" id="cd16633">
    <property type="entry name" value="mRING-HC-C3HC3D_RBR_HOIL1"/>
    <property type="match status" value="1"/>
</dbReference>
<dbReference type="PROSITE" id="PS51873">
    <property type="entry name" value="TRIAD"/>
    <property type="match status" value="1"/>
</dbReference>
<evidence type="ECO:0000259" key="15">
    <source>
        <dbReference type="PROSITE" id="PS50053"/>
    </source>
</evidence>
<dbReference type="InterPro" id="IPR001876">
    <property type="entry name" value="Znf_RanBP2"/>
</dbReference>
<dbReference type="InterPro" id="IPR051628">
    <property type="entry name" value="LUBAC_E3_Ligases"/>
</dbReference>
<dbReference type="EnsemblMetazoa" id="XM_019911537.1">
    <property type="protein sequence ID" value="XP_019767096.1"/>
    <property type="gene ID" value="LOC109542344"/>
</dbReference>
<dbReference type="EC" id="2.3.2.31" evidence="4"/>
<dbReference type="Gene3D" id="3.30.40.10">
    <property type="entry name" value="Zinc/RING finger domain, C3HC4 (zinc finger)"/>
    <property type="match status" value="1"/>
</dbReference>
<evidence type="ECO:0000256" key="7">
    <source>
        <dbReference type="ARBA" id="ARBA00022679"/>
    </source>
</evidence>
<feature type="compositionally biased region" description="Basic and acidic residues" evidence="14">
    <location>
        <begin position="140"/>
        <end position="151"/>
    </location>
</feature>
<dbReference type="InterPro" id="IPR036443">
    <property type="entry name" value="Znf_RanBP2_sf"/>
</dbReference>
<dbReference type="InterPro" id="IPR017907">
    <property type="entry name" value="Znf_RING_CS"/>
</dbReference>
<dbReference type="InterPro" id="IPR044066">
    <property type="entry name" value="TRIAD_supradom"/>
</dbReference>
<evidence type="ECO:0000256" key="11">
    <source>
        <dbReference type="ARBA" id="ARBA00022786"/>
    </source>
</evidence>
<dbReference type="PANTHER" id="PTHR22770">
    <property type="entry name" value="UBIQUITIN CONJUGATING ENZYME 7 INTERACTING PROTEIN-RELATED"/>
    <property type="match status" value="1"/>
</dbReference>
<dbReference type="PROSITE" id="PS01358">
    <property type="entry name" value="ZF_RANBP2_1"/>
    <property type="match status" value="2"/>
</dbReference>
<dbReference type="GO" id="GO:0005634">
    <property type="term" value="C:nucleus"/>
    <property type="evidence" value="ECO:0007669"/>
    <property type="project" value="UniProtKB-ARBA"/>
</dbReference>
<dbReference type="PROSITE" id="PS50053">
    <property type="entry name" value="UBIQUITIN_2"/>
    <property type="match status" value="1"/>
</dbReference>
<keyword evidence="12" id="KW-0862">Zinc</keyword>
<feature type="domain" description="RING-type" evidence="16">
    <location>
        <begin position="1245"/>
        <end position="1287"/>
    </location>
</feature>
<evidence type="ECO:0000259" key="16">
    <source>
        <dbReference type="PROSITE" id="PS50089"/>
    </source>
</evidence>
<comment type="similarity">
    <text evidence="3">Belongs to the RBR family.</text>
</comment>
<dbReference type="PROSITE" id="PS50199">
    <property type="entry name" value="ZF_RANBP2_2"/>
    <property type="match status" value="1"/>
</dbReference>
<dbReference type="InterPro" id="IPR018957">
    <property type="entry name" value="Znf_C3HC4_RING-type"/>
</dbReference>
<keyword evidence="20" id="KW-1185">Reference proteome</keyword>
<proteinExistence type="inferred from homology"/>
<dbReference type="SMART" id="SM00547">
    <property type="entry name" value="ZnF_RBZ"/>
    <property type="match status" value="2"/>
</dbReference>
<dbReference type="GO" id="GO:0008270">
    <property type="term" value="F:zinc ion binding"/>
    <property type="evidence" value="ECO:0007669"/>
    <property type="project" value="UniProtKB-KW"/>
</dbReference>
<evidence type="ECO:0000256" key="2">
    <source>
        <dbReference type="ARBA" id="ARBA00004906"/>
    </source>
</evidence>
<evidence type="ECO:0000313" key="20">
    <source>
        <dbReference type="Proteomes" id="UP000019118"/>
    </source>
</evidence>
<dbReference type="PROSITE" id="PS50089">
    <property type="entry name" value="ZF_RING_2"/>
    <property type="match status" value="1"/>
</dbReference>
<protein>
    <recommendedName>
        <fullName evidence="5">RanBP-type and C3HC4-type zinc finger-containing protein 1</fullName>
        <ecNumber evidence="4">2.3.2.31</ecNumber>
    </recommendedName>
</protein>
<evidence type="ECO:0000256" key="4">
    <source>
        <dbReference type="ARBA" id="ARBA00012251"/>
    </source>
</evidence>
<keyword evidence="6" id="KW-0597">Phosphoprotein</keyword>
<dbReference type="Gene3D" id="2.30.30.380">
    <property type="entry name" value="Zn-finger domain of Sec23/24"/>
    <property type="match status" value="1"/>
</dbReference>
<reference evidence="19" key="2">
    <citation type="submission" date="2024-08" db="UniProtKB">
        <authorList>
            <consortium name="EnsemblMetazoa"/>
        </authorList>
    </citation>
    <scope>IDENTIFICATION</scope>
</reference>
<keyword evidence="9" id="KW-0677">Repeat</keyword>
<dbReference type="Gene3D" id="3.10.20.90">
    <property type="entry name" value="Phosphatidylinositol 3-kinase Catalytic Subunit, Chain A, domain 1"/>
    <property type="match status" value="1"/>
</dbReference>
<dbReference type="CDD" id="cd20358">
    <property type="entry name" value="Rcat_RBR_HOIL1"/>
    <property type="match status" value="1"/>
</dbReference>
<keyword evidence="7" id="KW-0808">Transferase</keyword>